<feature type="repeat" description="WD" evidence="8">
    <location>
        <begin position="508"/>
        <end position="549"/>
    </location>
</feature>
<dbReference type="PRINTS" id="PR00320">
    <property type="entry name" value="GPROTEINBRPT"/>
</dbReference>
<evidence type="ECO:0000313" key="11">
    <source>
        <dbReference type="WBParaSite" id="MBELARI_LOCUS21920"/>
    </source>
</evidence>
<comment type="similarity">
    <text evidence="2">Belongs to the WD repeat TAF5 family.</text>
</comment>
<evidence type="ECO:0000259" key="9">
    <source>
        <dbReference type="Pfam" id="PF04494"/>
    </source>
</evidence>
<dbReference type="SUPFAM" id="SSF50978">
    <property type="entry name" value="WD40 repeat-like"/>
    <property type="match status" value="1"/>
</dbReference>
<protein>
    <submittedName>
        <fullName evidence="11">LisH domain-containing protein</fullName>
    </submittedName>
</protein>
<dbReference type="InterPro" id="IPR036322">
    <property type="entry name" value="WD40_repeat_dom_sf"/>
</dbReference>
<dbReference type="Gene3D" id="1.25.40.500">
    <property type="entry name" value="TFIID subunit TAF5, NTD2 domain"/>
    <property type="match status" value="1"/>
</dbReference>
<dbReference type="WBParaSite" id="MBELARI_LOCUS21920">
    <property type="protein sequence ID" value="MBELARI_LOCUS21920"/>
    <property type="gene ID" value="MBELARI_LOCUS21920"/>
</dbReference>
<sequence length="639" mass="71565">MSALSESINGDGGASVDPTMQIDIADQALSPELLQRLIAFCRKNNLQQTEEALAREAGLTQGNAPGGLIQNEKIMADFASFLNNIEGAYDVLQAELSLLLFPVFAHSYLKLLFDVSPSMARTFYERFHLRIPRAYEEQVIELSRCTFPEIAKDNELVQLLKSQHFTIRISKTCNAQLDQFIQRNATLRTIMKERIMVENTDLLSKNRLAVEWQMGGLLGHPSLKEQKKHKVLYAVAREDSPYVDKRKLKTKESKDKKREQMVPTADRIPLPLSDVLRLERVQMQKEASTRMTYVNADHPPSICCFTALNAGSGVSSCDVSDDTSIIALGMGDSVISLYAVDETKQLKQLKEADELDKIDLETEPELLRDLIYDDASACKTRTLGGHSGPVYSLNFDPCKRLLISSAADSTIRLWSVDTFRNVVVHRLSRPVWDVKFCSRGFYFCTGGADRTATVWSTDRVHPLRIFPDCYGHVTCVDYHPNCNYIAGGSDDRYVRLWDVLSGACVRTFSGHKTGIRGIKVSPCGRYIVSIGGDGALCVWDIATQRMIAAETRTMPTIMASIQFTREGDTFAVSHGTSSITLYSLEALIRNHGHQDNSIFEPKINPDGFQIFHYPTKTTPVVGLHWTRRNLLLGIGSFMQ</sequence>
<comment type="subcellular location">
    <subcellularLocation>
        <location evidence="1">Nucleus</location>
    </subcellularLocation>
</comment>
<feature type="repeat" description="WD" evidence="8">
    <location>
        <begin position="383"/>
        <end position="424"/>
    </location>
</feature>
<dbReference type="PROSITE" id="PS00678">
    <property type="entry name" value="WD_REPEATS_1"/>
    <property type="match status" value="2"/>
</dbReference>
<dbReference type="PANTHER" id="PTHR19879">
    <property type="entry name" value="TRANSCRIPTION INITIATION FACTOR TFIID"/>
    <property type="match status" value="1"/>
</dbReference>
<dbReference type="GO" id="GO:0016251">
    <property type="term" value="F:RNA polymerase II general transcription initiation factor activity"/>
    <property type="evidence" value="ECO:0007669"/>
    <property type="project" value="TreeGrafter"/>
</dbReference>
<evidence type="ECO:0000256" key="2">
    <source>
        <dbReference type="ARBA" id="ARBA00009435"/>
    </source>
</evidence>
<dbReference type="CDD" id="cd00200">
    <property type="entry name" value="WD40"/>
    <property type="match status" value="1"/>
</dbReference>
<dbReference type="GO" id="GO:0006367">
    <property type="term" value="P:transcription initiation at RNA polymerase II promoter"/>
    <property type="evidence" value="ECO:0007669"/>
    <property type="project" value="TreeGrafter"/>
</dbReference>
<dbReference type="GO" id="GO:0005669">
    <property type="term" value="C:transcription factor TFIID complex"/>
    <property type="evidence" value="ECO:0007669"/>
    <property type="project" value="TreeGrafter"/>
</dbReference>
<dbReference type="PROSITE" id="PS50294">
    <property type="entry name" value="WD_REPEATS_REGION"/>
    <property type="match status" value="3"/>
</dbReference>
<keyword evidence="5" id="KW-0805">Transcription regulation</keyword>
<dbReference type="InterPro" id="IPR019775">
    <property type="entry name" value="WD40_repeat_CS"/>
</dbReference>
<accession>A0AAF3F5U1</accession>
<dbReference type="SUPFAM" id="SSF160897">
    <property type="entry name" value="Taf5 N-terminal domain-like"/>
    <property type="match status" value="1"/>
</dbReference>
<evidence type="ECO:0000256" key="6">
    <source>
        <dbReference type="ARBA" id="ARBA00023163"/>
    </source>
</evidence>
<dbReference type="InterPro" id="IPR001680">
    <property type="entry name" value="WD40_rpt"/>
</dbReference>
<evidence type="ECO:0000256" key="8">
    <source>
        <dbReference type="PROSITE-ProRule" id="PRU00221"/>
    </source>
</evidence>
<evidence type="ECO:0000256" key="4">
    <source>
        <dbReference type="ARBA" id="ARBA00022737"/>
    </source>
</evidence>
<dbReference type="Pfam" id="PF04494">
    <property type="entry name" value="TFIID_NTD2"/>
    <property type="match status" value="1"/>
</dbReference>
<feature type="domain" description="TFIID subunit TAF5 NTD2" evidence="9">
    <location>
        <begin position="71"/>
        <end position="187"/>
    </location>
</feature>
<dbReference type="PROSITE" id="PS50896">
    <property type="entry name" value="LISH"/>
    <property type="match status" value="1"/>
</dbReference>
<keyword evidence="10" id="KW-1185">Reference proteome</keyword>
<dbReference type="Pfam" id="PF00400">
    <property type="entry name" value="WD40"/>
    <property type="match status" value="4"/>
</dbReference>
<keyword evidence="4" id="KW-0677">Repeat</keyword>
<dbReference type="AlphaFoldDB" id="A0AAF3F5U1"/>
<proteinExistence type="inferred from homology"/>
<dbReference type="Proteomes" id="UP000887575">
    <property type="component" value="Unassembled WGS sequence"/>
</dbReference>
<keyword evidence="3 8" id="KW-0853">WD repeat</keyword>
<dbReference type="InterPro" id="IPR007582">
    <property type="entry name" value="TFIID_NTD2"/>
</dbReference>
<dbReference type="PANTHER" id="PTHR19879:SF1">
    <property type="entry name" value="CANNONBALL-RELATED"/>
    <property type="match status" value="1"/>
</dbReference>
<dbReference type="InterPro" id="IPR015943">
    <property type="entry name" value="WD40/YVTN_repeat-like_dom_sf"/>
</dbReference>
<dbReference type="Gene3D" id="2.130.10.10">
    <property type="entry name" value="YVTN repeat-like/Quinoprotein amine dehydrogenase"/>
    <property type="match status" value="2"/>
</dbReference>
<keyword evidence="7" id="KW-0539">Nucleus</keyword>
<dbReference type="InterPro" id="IPR020472">
    <property type="entry name" value="WD40_PAC1"/>
</dbReference>
<dbReference type="InterPro" id="IPR006594">
    <property type="entry name" value="LisH"/>
</dbReference>
<evidence type="ECO:0000256" key="5">
    <source>
        <dbReference type="ARBA" id="ARBA00023015"/>
    </source>
</evidence>
<reference evidence="11" key="1">
    <citation type="submission" date="2024-02" db="UniProtKB">
        <authorList>
            <consortium name="WormBaseParasite"/>
        </authorList>
    </citation>
    <scope>IDENTIFICATION</scope>
</reference>
<dbReference type="PROSITE" id="PS50082">
    <property type="entry name" value="WD_REPEATS_2"/>
    <property type="match status" value="3"/>
</dbReference>
<evidence type="ECO:0000313" key="10">
    <source>
        <dbReference type="Proteomes" id="UP000887575"/>
    </source>
</evidence>
<evidence type="ECO:0000256" key="7">
    <source>
        <dbReference type="ARBA" id="ARBA00023242"/>
    </source>
</evidence>
<feature type="repeat" description="WD" evidence="8">
    <location>
        <begin position="473"/>
        <end position="507"/>
    </location>
</feature>
<dbReference type="SMART" id="SM00320">
    <property type="entry name" value="WD40"/>
    <property type="match status" value="5"/>
</dbReference>
<organism evidence="10 11">
    <name type="scientific">Mesorhabditis belari</name>
    <dbReference type="NCBI Taxonomy" id="2138241"/>
    <lineage>
        <taxon>Eukaryota</taxon>
        <taxon>Metazoa</taxon>
        <taxon>Ecdysozoa</taxon>
        <taxon>Nematoda</taxon>
        <taxon>Chromadorea</taxon>
        <taxon>Rhabditida</taxon>
        <taxon>Rhabditina</taxon>
        <taxon>Rhabditomorpha</taxon>
        <taxon>Rhabditoidea</taxon>
        <taxon>Rhabditidae</taxon>
        <taxon>Mesorhabditinae</taxon>
        <taxon>Mesorhabditis</taxon>
    </lineage>
</organism>
<evidence type="ECO:0000256" key="3">
    <source>
        <dbReference type="ARBA" id="ARBA00022574"/>
    </source>
</evidence>
<name>A0AAF3F5U1_9BILA</name>
<dbReference type="InterPro" id="IPR037264">
    <property type="entry name" value="TFIID_NTD2_sf"/>
</dbReference>
<keyword evidence="6" id="KW-0804">Transcription</keyword>
<evidence type="ECO:0000256" key="1">
    <source>
        <dbReference type="ARBA" id="ARBA00004123"/>
    </source>
</evidence>